<dbReference type="OrthoDB" id="3796275at2759"/>
<dbReference type="Proteomes" id="UP000710440">
    <property type="component" value="Unassembled WGS sequence"/>
</dbReference>
<evidence type="ECO:0000313" key="2">
    <source>
        <dbReference type="Proteomes" id="UP000710440"/>
    </source>
</evidence>
<gene>
    <name evidence="1" type="ORF">Aspvir_004141</name>
</gene>
<dbReference type="GeneID" id="66932123"/>
<evidence type="ECO:0000313" key="1">
    <source>
        <dbReference type="EMBL" id="GIK00123.1"/>
    </source>
</evidence>
<protein>
    <submittedName>
        <fullName evidence="1">Uncharacterized protein</fullName>
    </submittedName>
</protein>
<reference evidence="1 2" key="1">
    <citation type="submission" date="2021-02" db="EMBL/GenBank/DDBJ databases">
        <title>Pan-genome distribution and transcriptional activeness of fungal secondary metabolism genes in Aspergillus section Fumigati.</title>
        <authorList>
            <person name="Takahashi H."/>
            <person name="Umemura M."/>
            <person name="Ninomiya A."/>
            <person name="Kusuya Y."/>
            <person name="Urayama S."/>
            <person name="Shimizu M."/>
            <person name="Watanabe A."/>
            <person name="Kamei K."/>
            <person name="Yaguchi T."/>
            <person name="Hagiwara D."/>
        </authorList>
    </citation>
    <scope>NUCLEOTIDE SEQUENCE [LARGE SCALE GENOMIC DNA]</scope>
    <source>
        <strain evidence="1 2">IFM 47045</strain>
    </source>
</reference>
<accession>A0A9P3BT61</accession>
<keyword evidence="2" id="KW-1185">Reference proteome</keyword>
<dbReference type="RefSeq" id="XP_043123309.1">
    <property type="nucleotide sequence ID" value="XM_043267374.1"/>
</dbReference>
<comment type="caution">
    <text evidence="1">The sequence shown here is derived from an EMBL/GenBank/DDBJ whole genome shotgun (WGS) entry which is preliminary data.</text>
</comment>
<sequence>MPDPQVVGILMNMDIDIKPHKAVPTLKGETNWILWLERHQGYLYSQNNARLSIVNKAASRKMPTKINPKRAVESAALALNTSQYHTHSSALHSIYLAGNLQPWLGFLSAVQAYHESHTWQQQILGYTLQARDLYTHGNVEVGDEHGV</sequence>
<dbReference type="EMBL" id="BOPL01000002">
    <property type="protein sequence ID" value="GIK00123.1"/>
    <property type="molecule type" value="Genomic_DNA"/>
</dbReference>
<dbReference type="AlphaFoldDB" id="A0A9P3BT61"/>
<name>A0A9P3BT61_ASPVI</name>
<organism evidence="1 2">
    <name type="scientific">Aspergillus viridinutans</name>
    <dbReference type="NCBI Taxonomy" id="75553"/>
    <lineage>
        <taxon>Eukaryota</taxon>
        <taxon>Fungi</taxon>
        <taxon>Dikarya</taxon>
        <taxon>Ascomycota</taxon>
        <taxon>Pezizomycotina</taxon>
        <taxon>Eurotiomycetes</taxon>
        <taxon>Eurotiomycetidae</taxon>
        <taxon>Eurotiales</taxon>
        <taxon>Aspergillaceae</taxon>
        <taxon>Aspergillus</taxon>
        <taxon>Aspergillus subgen. Fumigati</taxon>
    </lineage>
</organism>
<proteinExistence type="predicted"/>